<comment type="caution">
    <text evidence="1">The sequence shown here is derived from an EMBL/GenBank/DDBJ whole genome shotgun (WGS) entry which is preliminary data.</text>
</comment>
<dbReference type="AlphaFoldDB" id="A0A8J7AKN0"/>
<dbReference type="EMBL" id="JADEXS010000950">
    <property type="protein sequence ID" value="MBE9027562.1"/>
    <property type="molecule type" value="Genomic_DNA"/>
</dbReference>
<dbReference type="RefSeq" id="WP_193925183.1">
    <property type="nucleotide sequence ID" value="NZ_JADEXS020000001.1"/>
</dbReference>
<keyword evidence="2" id="KW-1185">Reference proteome</keyword>
<organism evidence="1 2">
    <name type="scientific">Desmonostoc muscorum LEGE 12446</name>
    <dbReference type="NCBI Taxonomy" id="1828758"/>
    <lineage>
        <taxon>Bacteria</taxon>
        <taxon>Bacillati</taxon>
        <taxon>Cyanobacteriota</taxon>
        <taxon>Cyanophyceae</taxon>
        <taxon>Nostocales</taxon>
        <taxon>Nostocaceae</taxon>
        <taxon>Desmonostoc</taxon>
    </lineage>
</organism>
<dbReference type="Proteomes" id="UP000622533">
    <property type="component" value="Unassembled WGS sequence"/>
</dbReference>
<gene>
    <name evidence="1" type="ORF">IQ276_35630</name>
</gene>
<dbReference type="PANTHER" id="PTHR34849">
    <property type="entry name" value="SSL5025 PROTEIN"/>
    <property type="match status" value="1"/>
</dbReference>
<dbReference type="SUPFAM" id="SSF46689">
    <property type="entry name" value="Homeodomain-like"/>
    <property type="match status" value="1"/>
</dbReference>
<name>A0A8J7AKN0_DESMC</name>
<sequence length="96" mass="10726">MTTTVDIGTLITSSSDIRGGRPIIAGTGLTVRRIILWYKLGLMPEEILNRIGHPTLTLAHIYAALTYYHANREEIESDIAAEEAETKLFEQQHCKS</sequence>
<evidence type="ECO:0000313" key="1">
    <source>
        <dbReference type="EMBL" id="MBE9027562.1"/>
    </source>
</evidence>
<reference evidence="1" key="1">
    <citation type="submission" date="2020-10" db="EMBL/GenBank/DDBJ databases">
        <authorList>
            <person name="Castelo-Branco R."/>
            <person name="Eusebio N."/>
            <person name="Adriana R."/>
            <person name="Vieira A."/>
            <person name="Brugerolle De Fraissinette N."/>
            <person name="Rezende De Castro R."/>
            <person name="Schneider M.P."/>
            <person name="Vasconcelos V."/>
            <person name="Leao P.N."/>
        </authorList>
    </citation>
    <scope>NUCLEOTIDE SEQUENCE</scope>
    <source>
        <strain evidence="1">LEGE 12446</strain>
    </source>
</reference>
<dbReference type="InterPro" id="IPR007367">
    <property type="entry name" value="DUF433"/>
</dbReference>
<evidence type="ECO:0000313" key="2">
    <source>
        <dbReference type="Proteomes" id="UP000622533"/>
    </source>
</evidence>
<dbReference type="Pfam" id="PF04255">
    <property type="entry name" value="DUF433"/>
    <property type="match status" value="1"/>
</dbReference>
<dbReference type="InterPro" id="IPR036388">
    <property type="entry name" value="WH-like_DNA-bd_sf"/>
</dbReference>
<dbReference type="InterPro" id="IPR009057">
    <property type="entry name" value="Homeodomain-like_sf"/>
</dbReference>
<protein>
    <submittedName>
        <fullName evidence="1">DUF433 domain-containing protein</fullName>
    </submittedName>
</protein>
<accession>A0A8J7AKN0</accession>
<proteinExistence type="predicted"/>
<dbReference type="PANTHER" id="PTHR34849:SF1">
    <property type="entry name" value="SLR0770 PROTEIN"/>
    <property type="match status" value="1"/>
</dbReference>
<dbReference type="Gene3D" id="1.10.10.10">
    <property type="entry name" value="Winged helix-like DNA-binding domain superfamily/Winged helix DNA-binding domain"/>
    <property type="match status" value="1"/>
</dbReference>